<dbReference type="InterPro" id="IPR015500">
    <property type="entry name" value="Peptidase_S8_subtilisin-rel"/>
</dbReference>
<dbReference type="AlphaFoldDB" id="A0A8H3II62"/>
<evidence type="ECO:0000256" key="2">
    <source>
        <dbReference type="ARBA" id="ARBA00022801"/>
    </source>
</evidence>
<dbReference type="InterPro" id="IPR036852">
    <property type="entry name" value="Peptidase_S8/S53_dom_sf"/>
</dbReference>
<dbReference type="InterPro" id="IPR000209">
    <property type="entry name" value="Peptidase_S8/S53_dom"/>
</dbReference>
<dbReference type="OrthoDB" id="3585262at2759"/>
<dbReference type="InterPro" id="IPR023828">
    <property type="entry name" value="Peptidase_S8_Ser-AS"/>
</dbReference>
<dbReference type="PROSITE" id="PS00138">
    <property type="entry name" value="SUBTILASE_SER"/>
    <property type="match status" value="1"/>
</dbReference>
<reference evidence="5" key="1">
    <citation type="submission" date="2021-03" db="EMBL/GenBank/DDBJ databases">
        <authorList>
            <person name="Tagirdzhanova G."/>
        </authorList>
    </citation>
    <scope>NUCLEOTIDE SEQUENCE</scope>
</reference>
<dbReference type="Gene3D" id="3.40.50.200">
    <property type="entry name" value="Peptidase S8/S53 domain"/>
    <property type="match status" value="1"/>
</dbReference>
<dbReference type="EMBL" id="CAJPDS010000018">
    <property type="protein sequence ID" value="CAF9916490.1"/>
    <property type="molecule type" value="Genomic_DNA"/>
</dbReference>
<dbReference type="SUPFAM" id="SSF52743">
    <property type="entry name" value="Subtilisin-like"/>
    <property type="match status" value="1"/>
</dbReference>
<proteinExistence type="predicted"/>
<protein>
    <recommendedName>
        <fullName evidence="4">Peptidase S8/S53 domain-containing protein</fullName>
    </recommendedName>
</protein>
<dbReference type="Proteomes" id="UP000664521">
    <property type="component" value="Unassembled WGS sequence"/>
</dbReference>
<keyword evidence="1" id="KW-0645">Protease</keyword>
<dbReference type="PRINTS" id="PR00723">
    <property type="entry name" value="SUBTILISIN"/>
</dbReference>
<gene>
    <name evidence="5" type="ORF">HETSPECPRED_002927</name>
</gene>
<evidence type="ECO:0000256" key="1">
    <source>
        <dbReference type="ARBA" id="ARBA00022670"/>
    </source>
</evidence>
<dbReference type="GO" id="GO:0004252">
    <property type="term" value="F:serine-type endopeptidase activity"/>
    <property type="evidence" value="ECO:0007669"/>
    <property type="project" value="InterPro"/>
</dbReference>
<evidence type="ECO:0000259" key="4">
    <source>
        <dbReference type="Pfam" id="PF00082"/>
    </source>
</evidence>
<keyword evidence="2" id="KW-0378">Hydrolase</keyword>
<sequence length="727" mass="78769">MESLQFSFCPGEIIKAGTPLVIQSSSPVSAQAAQGAISVRRSCGPLRLVVQVDLECSSIFVPTKGLDPGAYELVVGELRGITGGLLGKDLHKPFIVGAFRGAVPSELKVDHVVLLSIGETSTTRLRPGYDVKDGAGYLEIVKATHRENLTTQELAFDENGTEVDGGKVLAEVQNRHFKKFGRVHESLHKHLSLRKDADTVDVFVYPQINKDLFDYDKPNDRELKQCPEEQTARLDRFLHDNCKHVDLLKHLGVKYQRVPNTVVFQAVLTKAQIISLTHSDKIGSVHLNDSEAINDLSNSIAIARSDRVQGAGFDGKGVRVAVFEDGPSDLTDIPVASQYSTSPPASDHARLTHAVIKNTEAAHPHGHAPGCDLYSANSSSNEALTWACQQRCTVISQSFHRKNEPGGADLQSDDLLKDMLALTYPFPFIAQAAGNYWLGDDDNINPPESERVNHKGYNTISCGNHDDTATAMDGSSVFNNPDSLHGDRELPEISANGTEVTAVGITKSGTSFAAPAVAGVAALIQQISPAIKSWPEGMRAILLASAKRNVNGGTWWADVSSRTDASDGAGAIDADSARSIALTRVFRNNSPTARGWDVGTIRNTDFDPTTSLSTFRYWITVPRTGPGDNPETIKVCLAWDSKITSANETATASQLTVDLDLWVRDINQQLVGFSSSFDNSYEVVEFDGLQGATYEIVVKKYTGTDQVWYGLAWQSAFYLTRGGLGVV</sequence>
<feature type="domain" description="Peptidase S8/S53" evidence="4">
    <location>
        <begin position="366"/>
        <end position="549"/>
    </location>
</feature>
<dbReference type="Gene3D" id="2.60.120.380">
    <property type="match status" value="1"/>
</dbReference>
<keyword evidence="6" id="KW-1185">Reference proteome</keyword>
<dbReference type="GO" id="GO:0006508">
    <property type="term" value="P:proteolysis"/>
    <property type="evidence" value="ECO:0007669"/>
    <property type="project" value="UniProtKB-KW"/>
</dbReference>
<evidence type="ECO:0000313" key="5">
    <source>
        <dbReference type="EMBL" id="CAF9916490.1"/>
    </source>
</evidence>
<evidence type="ECO:0000256" key="3">
    <source>
        <dbReference type="ARBA" id="ARBA00022825"/>
    </source>
</evidence>
<comment type="caution">
    <text evidence="5">The sequence shown here is derived from an EMBL/GenBank/DDBJ whole genome shotgun (WGS) entry which is preliminary data.</text>
</comment>
<keyword evidence="3" id="KW-0720">Serine protease</keyword>
<name>A0A8H3II62_9LECA</name>
<accession>A0A8H3II62</accession>
<dbReference type="Pfam" id="PF00082">
    <property type="entry name" value="Peptidase_S8"/>
    <property type="match status" value="1"/>
</dbReference>
<organism evidence="5 6">
    <name type="scientific">Heterodermia speciosa</name>
    <dbReference type="NCBI Taxonomy" id="116794"/>
    <lineage>
        <taxon>Eukaryota</taxon>
        <taxon>Fungi</taxon>
        <taxon>Dikarya</taxon>
        <taxon>Ascomycota</taxon>
        <taxon>Pezizomycotina</taxon>
        <taxon>Lecanoromycetes</taxon>
        <taxon>OSLEUM clade</taxon>
        <taxon>Lecanoromycetidae</taxon>
        <taxon>Caliciales</taxon>
        <taxon>Physciaceae</taxon>
        <taxon>Heterodermia</taxon>
    </lineage>
</organism>
<evidence type="ECO:0000313" key="6">
    <source>
        <dbReference type="Proteomes" id="UP000664521"/>
    </source>
</evidence>